<evidence type="ECO:0000313" key="1">
    <source>
        <dbReference type="Proteomes" id="UP000095286"/>
    </source>
</evidence>
<sequence>MSSIEIESNDVIKLILQFLKENHLMRTFETLQEESNISMNTVDSLDTFHSEITHGHWDNVLSVIQPLKIPTPKMMDLYEHIIFELLELRELGAAKMIMRNSEPILAMQKSTPERFKKLDSLLQRTYFDQREVYPPGKNKEKRRLEVAEDLMSEVHVVPPSRLMSLLGQSLKWQQIQGLLPIGTQVDLFRGKASVKELEEEKYPTIESSSIKFAKSSLPQTAKFSPDGQFLVTGSLDGFVEVYNFTNGKLRKDLQYQADENFMMMDDAVLAINFSRDSEMIVCGGKEGMVKLFKVLTGKVVRKFVKAHSNAVTCVQFSKDSSQVLSGGQDFLIRIHGLKSGKMLKEFKGHTSFINDVRYTEDGTQIISASSDGLIKLWSVKSATSVNAFRVCGDIPVLCINPIPKTSDQFLISNRSNTIYLINTQGHIIRSMSSGKQTNGDFAFTTLSPRSEWAYCGAEDGLLYCFSLLTGTLEHTIQVHEKPVLGIAHHPHQNLLATFAKDPKLKIWKA</sequence>
<reference evidence="2" key="1">
    <citation type="submission" date="2016-11" db="UniProtKB">
        <authorList>
            <consortium name="WormBaseParasite"/>
        </authorList>
    </citation>
    <scope>IDENTIFICATION</scope>
    <source>
        <strain evidence="2">KR3021</strain>
    </source>
</reference>
<evidence type="ECO:0000313" key="2">
    <source>
        <dbReference type="WBParaSite" id="RSKR_0001000400.1"/>
    </source>
</evidence>
<name>A0AC35UC56_9BILA</name>
<proteinExistence type="predicted"/>
<protein>
    <submittedName>
        <fullName evidence="2">LisH domain-containing protein</fullName>
    </submittedName>
</protein>
<accession>A0AC35UC56</accession>
<dbReference type="WBParaSite" id="RSKR_0001000400.1">
    <property type="protein sequence ID" value="RSKR_0001000400.1"/>
    <property type="gene ID" value="RSKR_0001000400"/>
</dbReference>
<organism evidence="1 2">
    <name type="scientific">Rhabditophanes sp. KR3021</name>
    <dbReference type="NCBI Taxonomy" id="114890"/>
    <lineage>
        <taxon>Eukaryota</taxon>
        <taxon>Metazoa</taxon>
        <taxon>Ecdysozoa</taxon>
        <taxon>Nematoda</taxon>
        <taxon>Chromadorea</taxon>
        <taxon>Rhabditida</taxon>
        <taxon>Tylenchina</taxon>
        <taxon>Panagrolaimomorpha</taxon>
        <taxon>Strongyloidoidea</taxon>
        <taxon>Alloionematidae</taxon>
        <taxon>Rhabditophanes</taxon>
    </lineage>
</organism>
<dbReference type="Proteomes" id="UP000095286">
    <property type="component" value="Unplaced"/>
</dbReference>